<dbReference type="EMBL" id="BRPK01000004">
    <property type="protein sequence ID" value="GLB37730.1"/>
    <property type="molecule type" value="Genomic_DNA"/>
</dbReference>
<protein>
    <recommendedName>
        <fullName evidence="3">F-box domain-containing protein</fullName>
    </recommendedName>
</protein>
<evidence type="ECO:0008006" key="3">
    <source>
        <dbReference type="Google" id="ProtNLM"/>
    </source>
</evidence>
<dbReference type="Proteomes" id="UP001063166">
    <property type="component" value="Unassembled WGS sequence"/>
</dbReference>
<dbReference type="AlphaFoldDB" id="A0A9P3PKS0"/>
<organism evidence="1 2">
    <name type="scientific">Lyophyllum shimeji</name>
    <name type="common">Hon-shimeji</name>
    <name type="synonym">Tricholoma shimeji</name>
    <dbReference type="NCBI Taxonomy" id="47721"/>
    <lineage>
        <taxon>Eukaryota</taxon>
        <taxon>Fungi</taxon>
        <taxon>Dikarya</taxon>
        <taxon>Basidiomycota</taxon>
        <taxon>Agaricomycotina</taxon>
        <taxon>Agaricomycetes</taxon>
        <taxon>Agaricomycetidae</taxon>
        <taxon>Agaricales</taxon>
        <taxon>Tricholomatineae</taxon>
        <taxon>Lyophyllaceae</taxon>
        <taxon>Lyophyllum</taxon>
    </lineage>
</organism>
<accession>A0A9P3PKS0</accession>
<dbReference type="PANTHER" id="PTHR38926">
    <property type="entry name" value="F-BOX DOMAIN CONTAINING PROTEIN, EXPRESSED"/>
    <property type="match status" value="1"/>
</dbReference>
<keyword evidence="2" id="KW-1185">Reference proteome</keyword>
<dbReference type="Gene3D" id="3.80.10.10">
    <property type="entry name" value="Ribonuclease Inhibitor"/>
    <property type="match status" value="1"/>
</dbReference>
<sequence>MATITVTELRHCTRPRRLSLVASRQSPLLSLPIELAVKIFEDAILECSPSALALASKAFCKVVDVILYRTIVLDSAKTVQLFHHTAHSKSRAFLTDHVKKLVVTWWPESDAACTKVHNIIAACAGTRTLIAPSFRWPVDISCAKFSADSAVTAITIQSFDGDNGVHTRAGCQPVMDVSKTLTHLRFCEPSDMWHSPTSMLAPFGPLPHLSHLQLARRANANEANDLIFANSVRQLLRSLPALKMLVVSVYPAGCSLASGPVEDSDIWKRMWEIRIKDNRVVIVPGRYDEWKAGWEDPKLLRSGYHPADFWLRFTVPSVLKRSEILWDTPFFNGAWNSRIPIWHHSPPSKTTFGISSQRRSRYRIPCEVAMSHVCSRWRDIALGTPLLWTNIDVFSIDSLECVTSYLKRSQDCPIHVRFDIWDSDRFLEEADATILPVVDVALQHIARWRTLVVFAYHESTTGAILSKMADAAAPLLQRIRIQNDDNVNIDHDQLIATNLLLSVEPRILTGGAPSLTALRIDSLRRLPPLTNVTTLYFHTSAYFSSLEMNTRVLSELAAACPLLSALSINGTFRNARLDDKITMPSLRALSFSNQDNLADKFLTAVSLPNLESLWLDCPQYRVIQVINNAHPRPTFPALKYLTLQSFDFYASSQFAKAFPTISALHLSYCDSFHITFLKETLVEYDFSRWQSLDTLVFRTTRETHAKKFSRTLNEMVAERYESKSPIRRVLVDRDILASLGPHADALRAKTSLGQLQPENFDDPWWLMSNQDTADRL</sequence>
<evidence type="ECO:0000313" key="2">
    <source>
        <dbReference type="Proteomes" id="UP001063166"/>
    </source>
</evidence>
<dbReference type="OrthoDB" id="3023006at2759"/>
<dbReference type="SUPFAM" id="SSF52058">
    <property type="entry name" value="L domain-like"/>
    <property type="match status" value="1"/>
</dbReference>
<dbReference type="PANTHER" id="PTHR38926:SF72">
    <property type="entry name" value="IM:7136021-RELATED"/>
    <property type="match status" value="1"/>
</dbReference>
<proteinExistence type="predicted"/>
<evidence type="ECO:0000313" key="1">
    <source>
        <dbReference type="EMBL" id="GLB37730.1"/>
    </source>
</evidence>
<reference evidence="1" key="1">
    <citation type="submission" date="2022-07" db="EMBL/GenBank/DDBJ databases">
        <title>The genome of Lyophyllum shimeji provides insight into the initial evolution of ectomycorrhizal fungal genome.</title>
        <authorList>
            <person name="Kobayashi Y."/>
            <person name="Shibata T."/>
            <person name="Hirakawa H."/>
            <person name="Shigenobu S."/>
            <person name="Nishiyama T."/>
            <person name="Yamada A."/>
            <person name="Hasebe M."/>
            <person name="Kawaguchi M."/>
        </authorList>
    </citation>
    <scope>NUCLEOTIDE SEQUENCE</scope>
    <source>
        <strain evidence="1">AT787</strain>
    </source>
</reference>
<name>A0A9P3PKS0_LYOSH</name>
<gene>
    <name evidence="1" type="ORF">LshimejAT787_0407810</name>
</gene>
<comment type="caution">
    <text evidence="1">The sequence shown here is derived from an EMBL/GenBank/DDBJ whole genome shotgun (WGS) entry which is preliminary data.</text>
</comment>
<dbReference type="InterPro" id="IPR032675">
    <property type="entry name" value="LRR_dom_sf"/>
</dbReference>